<organism evidence="1 2">
    <name type="scientific">Mikania micrantha</name>
    <name type="common">bitter vine</name>
    <dbReference type="NCBI Taxonomy" id="192012"/>
    <lineage>
        <taxon>Eukaryota</taxon>
        <taxon>Viridiplantae</taxon>
        <taxon>Streptophyta</taxon>
        <taxon>Embryophyta</taxon>
        <taxon>Tracheophyta</taxon>
        <taxon>Spermatophyta</taxon>
        <taxon>Magnoliopsida</taxon>
        <taxon>eudicotyledons</taxon>
        <taxon>Gunneridae</taxon>
        <taxon>Pentapetalae</taxon>
        <taxon>asterids</taxon>
        <taxon>campanulids</taxon>
        <taxon>Asterales</taxon>
        <taxon>Asteraceae</taxon>
        <taxon>Asteroideae</taxon>
        <taxon>Heliantheae alliance</taxon>
        <taxon>Eupatorieae</taxon>
        <taxon>Mikania</taxon>
    </lineage>
</organism>
<dbReference type="Proteomes" id="UP000326396">
    <property type="component" value="Linkage Group LG4"/>
</dbReference>
<gene>
    <name evidence="1" type="ORF">E3N88_28605</name>
</gene>
<dbReference type="OrthoDB" id="5378265at2759"/>
<dbReference type="EMBL" id="SZYD01000014">
    <property type="protein sequence ID" value="KAD4180014.1"/>
    <property type="molecule type" value="Genomic_DNA"/>
</dbReference>
<name>A0A5N6N1I2_9ASTR</name>
<comment type="caution">
    <text evidence="1">The sequence shown here is derived from an EMBL/GenBank/DDBJ whole genome shotgun (WGS) entry which is preliminary data.</text>
</comment>
<protein>
    <submittedName>
        <fullName evidence="1">Uncharacterized protein</fullName>
    </submittedName>
</protein>
<evidence type="ECO:0000313" key="1">
    <source>
        <dbReference type="EMBL" id="KAD4180014.1"/>
    </source>
</evidence>
<reference evidence="1 2" key="1">
    <citation type="submission" date="2019-05" db="EMBL/GenBank/DDBJ databases">
        <title>Mikania micrantha, genome provides insights into the molecular mechanism of rapid growth.</title>
        <authorList>
            <person name="Liu B."/>
        </authorList>
    </citation>
    <scope>NUCLEOTIDE SEQUENCE [LARGE SCALE GENOMIC DNA]</scope>
    <source>
        <strain evidence="1">NLD-2019</strain>
        <tissue evidence="1">Leaf</tissue>
    </source>
</reference>
<keyword evidence="2" id="KW-1185">Reference proteome</keyword>
<evidence type="ECO:0000313" key="2">
    <source>
        <dbReference type="Proteomes" id="UP000326396"/>
    </source>
</evidence>
<dbReference type="AlphaFoldDB" id="A0A5N6N1I2"/>
<sequence>MAENAGDIMVREKGTDRVQKARLQTLMGELEKLKMKENETINDFSIQVKGNMEEEDVVEEEPVDVKEDVEEARVEVIKAGLDDVSVGRMGFFKRVYEMERQGE</sequence>
<accession>A0A5N6N1I2</accession>
<proteinExistence type="predicted"/>